<gene>
    <name evidence="3" type="ORF">APG11_01588</name>
</gene>
<sequence length="264" mass="29879">MDTKIFYFSGTGNSLAVARDLASNIKGKVELVNIAKEIKKDKIEIKEDCIGIIYPVYFEGTPLIVSRFIDKIQADNGSYFFGIATYGAMAAGAISHLSNKFKSKGLKLSSGFVMQMPGNYTAMYDVKSNDFQDKVFAKEKEKIIKIANIINERKEYPLEKGSFVTNLIFTEIGHNIKAPKFPNQDKNFYSDEKCSSCGTCSKVCPVNNIKLQNAKPEWQHHCEQCFACFHWCPEKAIQYGSKTAKRGRYHHPEIKLNDILIKKE</sequence>
<comment type="caution">
    <text evidence="3">The sequence shown here is derived from an EMBL/GenBank/DDBJ whole genome shotgun (WGS) entry which is preliminary data.</text>
</comment>
<dbReference type="SUPFAM" id="SSF54862">
    <property type="entry name" value="4Fe-4S ferredoxins"/>
    <property type="match status" value="1"/>
</dbReference>
<dbReference type="InterPro" id="IPR026816">
    <property type="entry name" value="Flavodoxin_dom"/>
</dbReference>
<dbReference type="InterPro" id="IPR047964">
    <property type="entry name" value="EFR1-like"/>
</dbReference>
<dbReference type="Gene3D" id="3.30.70.20">
    <property type="match status" value="1"/>
</dbReference>
<dbReference type="Pfam" id="PF13237">
    <property type="entry name" value="Fer4_10"/>
    <property type="match status" value="1"/>
</dbReference>
<dbReference type="NCBIfam" id="NF038196">
    <property type="entry name" value="ferrodoxin_EFR1"/>
    <property type="match status" value="1"/>
</dbReference>
<evidence type="ECO:0000259" key="1">
    <source>
        <dbReference type="PROSITE" id="PS50902"/>
    </source>
</evidence>
<dbReference type="InterPro" id="IPR008254">
    <property type="entry name" value="Flavodoxin/NO_synth"/>
</dbReference>
<dbReference type="GO" id="GO:0016491">
    <property type="term" value="F:oxidoreductase activity"/>
    <property type="evidence" value="ECO:0007669"/>
    <property type="project" value="UniProtKB-ARBA"/>
</dbReference>
<dbReference type="Pfam" id="PF12724">
    <property type="entry name" value="Flavodoxin_5"/>
    <property type="match status" value="1"/>
</dbReference>
<dbReference type="PROSITE" id="PS00198">
    <property type="entry name" value="4FE4S_FER_1"/>
    <property type="match status" value="1"/>
</dbReference>
<reference evidence="3 4" key="1">
    <citation type="journal article" date="2016" name="ISME J.">
        <title>Chasing the elusive Euryarchaeota class WSA2: genomes reveal a uniquely fastidious methyl-reducing methanogen.</title>
        <authorList>
            <person name="Nobu M.K."/>
            <person name="Narihiro T."/>
            <person name="Kuroda K."/>
            <person name="Mei R."/>
            <person name="Liu W.T."/>
        </authorList>
    </citation>
    <scope>NUCLEOTIDE SEQUENCE [LARGE SCALE GENOMIC DNA]</scope>
    <source>
        <strain evidence="3">B15fssc0709_Meth_Bin003</strain>
    </source>
</reference>
<dbReference type="AlphaFoldDB" id="A0A150IPN4"/>
<dbReference type="Gene3D" id="3.40.50.360">
    <property type="match status" value="1"/>
</dbReference>
<dbReference type="InterPro" id="IPR029039">
    <property type="entry name" value="Flavoprotein-like_sf"/>
</dbReference>
<dbReference type="GO" id="GO:0010181">
    <property type="term" value="F:FMN binding"/>
    <property type="evidence" value="ECO:0007669"/>
    <property type="project" value="InterPro"/>
</dbReference>
<dbReference type="PATRIC" id="fig|1706437.3.peg.1591"/>
<proteinExistence type="predicted"/>
<feature type="domain" description="4Fe-4S ferredoxin-type" evidence="2">
    <location>
        <begin position="185"/>
        <end position="214"/>
    </location>
</feature>
<name>A0A150IPN4_9EURY</name>
<protein>
    <submittedName>
        <fullName evidence="3">Ferredoxin</fullName>
    </submittedName>
</protein>
<evidence type="ECO:0000313" key="3">
    <source>
        <dbReference type="EMBL" id="KYC46910.1"/>
    </source>
</evidence>
<dbReference type="InterPro" id="IPR017900">
    <property type="entry name" value="4Fe4S_Fe_S_CS"/>
</dbReference>
<dbReference type="InterPro" id="IPR017896">
    <property type="entry name" value="4Fe4S_Fe-S-bd"/>
</dbReference>
<dbReference type="PROSITE" id="PS50902">
    <property type="entry name" value="FLAVODOXIN_LIKE"/>
    <property type="match status" value="1"/>
</dbReference>
<dbReference type="PROSITE" id="PS51379">
    <property type="entry name" value="4FE4S_FER_2"/>
    <property type="match status" value="1"/>
</dbReference>
<evidence type="ECO:0000313" key="4">
    <source>
        <dbReference type="Proteomes" id="UP000091929"/>
    </source>
</evidence>
<dbReference type="SUPFAM" id="SSF52218">
    <property type="entry name" value="Flavoproteins"/>
    <property type="match status" value="1"/>
</dbReference>
<evidence type="ECO:0000259" key="2">
    <source>
        <dbReference type="PROSITE" id="PS51379"/>
    </source>
</evidence>
<accession>A0A150IPN4</accession>
<dbReference type="EMBL" id="LNGF01000040">
    <property type="protein sequence ID" value="KYC46910.1"/>
    <property type="molecule type" value="Genomic_DNA"/>
</dbReference>
<organism evidence="3 4">
    <name type="scientific">Candidatus Methanofastidiosum methylothiophilum</name>
    <dbReference type="NCBI Taxonomy" id="1705564"/>
    <lineage>
        <taxon>Archaea</taxon>
        <taxon>Methanobacteriati</taxon>
        <taxon>Methanobacteriota</taxon>
        <taxon>Stenosarchaea group</taxon>
        <taxon>Candidatus Methanofastidiosia</taxon>
        <taxon>Candidatus Methanofastidiosales</taxon>
        <taxon>Candidatus Methanofastidiosaceae</taxon>
        <taxon>Candidatus Methanofastidiosum</taxon>
    </lineage>
</organism>
<dbReference type="Proteomes" id="UP000091929">
    <property type="component" value="Unassembled WGS sequence"/>
</dbReference>
<feature type="domain" description="Flavodoxin-like" evidence="1">
    <location>
        <begin position="3"/>
        <end position="136"/>
    </location>
</feature>